<feature type="region of interest" description="Disordered" evidence="4">
    <location>
        <begin position="561"/>
        <end position="668"/>
    </location>
</feature>
<protein>
    <recommendedName>
        <fullName evidence="9">PDZ domain-containing protein</fullName>
    </recommendedName>
</protein>
<dbReference type="GO" id="GO:0005886">
    <property type="term" value="C:plasma membrane"/>
    <property type="evidence" value="ECO:0007669"/>
    <property type="project" value="TreeGrafter"/>
</dbReference>
<dbReference type="PROSITE" id="PS50106">
    <property type="entry name" value="PDZ"/>
    <property type="match status" value="2"/>
</dbReference>
<accession>A0A3M6TJ97</accession>
<name>A0A3M6TJ97_POCDA</name>
<feature type="compositionally biased region" description="Polar residues" evidence="4">
    <location>
        <begin position="622"/>
        <end position="636"/>
    </location>
</feature>
<feature type="region of interest" description="Disordered" evidence="4">
    <location>
        <begin position="683"/>
        <end position="717"/>
    </location>
</feature>
<dbReference type="InterPro" id="IPR051844">
    <property type="entry name" value="USH2_Complex_Protein"/>
</dbReference>
<dbReference type="InterPro" id="IPR036034">
    <property type="entry name" value="PDZ_sf"/>
</dbReference>
<dbReference type="Pfam" id="PF00595">
    <property type="entry name" value="PDZ"/>
    <property type="match status" value="1"/>
</dbReference>
<keyword evidence="8" id="KW-1185">Reference proteome</keyword>
<feature type="region of interest" description="Disordered" evidence="4">
    <location>
        <begin position="101"/>
        <end position="139"/>
    </location>
</feature>
<dbReference type="OrthoDB" id="5972917at2759"/>
<dbReference type="Gene3D" id="2.30.42.10">
    <property type="match status" value="2"/>
</dbReference>
<feature type="compositionally biased region" description="Basic and acidic residues" evidence="4">
    <location>
        <begin position="641"/>
        <end position="652"/>
    </location>
</feature>
<comment type="subcellular location">
    <subcellularLocation>
        <location evidence="1">Cell projection</location>
    </subcellularLocation>
</comment>
<evidence type="ECO:0000313" key="8">
    <source>
        <dbReference type="Proteomes" id="UP000275408"/>
    </source>
</evidence>
<evidence type="ECO:0000259" key="6">
    <source>
        <dbReference type="PROSITE" id="PS51082"/>
    </source>
</evidence>
<feature type="compositionally biased region" description="Polar residues" evidence="4">
    <location>
        <begin position="511"/>
        <end position="528"/>
    </location>
</feature>
<dbReference type="InterPro" id="IPR003124">
    <property type="entry name" value="WH2_dom"/>
</dbReference>
<feature type="domain" description="WH2" evidence="6">
    <location>
        <begin position="598"/>
        <end position="617"/>
    </location>
</feature>
<gene>
    <name evidence="7" type="ORF">pdam_00016837</name>
</gene>
<evidence type="ECO:0000313" key="7">
    <source>
        <dbReference type="EMBL" id="RMX41399.1"/>
    </source>
</evidence>
<evidence type="ECO:0000259" key="5">
    <source>
        <dbReference type="PROSITE" id="PS50106"/>
    </source>
</evidence>
<evidence type="ECO:0008006" key="9">
    <source>
        <dbReference type="Google" id="ProtNLM"/>
    </source>
</evidence>
<feature type="region of interest" description="Disordered" evidence="4">
    <location>
        <begin position="511"/>
        <end position="531"/>
    </location>
</feature>
<dbReference type="SUPFAM" id="SSF50156">
    <property type="entry name" value="PDZ domain-like"/>
    <property type="match status" value="2"/>
</dbReference>
<dbReference type="SMART" id="SM00228">
    <property type="entry name" value="PDZ"/>
    <property type="match status" value="2"/>
</dbReference>
<comment type="caution">
    <text evidence="7">The sequence shown here is derived from an EMBL/GenBank/DDBJ whole genome shotgun (WGS) entry which is preliminary data.</text>
</comment>
<dbReference type="Proteomes" id="UP000275408">
    <property type="component" value="Unassembled WGS sequence"/>
</dbReference>
<dbReference type="GO" id="GO:0005929">
    <property type="term" value="C:cilium"/>
    <property type="evidence" value="ECO:0007669"/>
    <property type="project" value="TreeGrafter"/>
</dbReference>
<dbReference type="GO" id="GO:0003779">
    <property type="term" value="F:actin binding"/>
    <property type="evidence" value="ECO:0007669"/>
    <property type="project" value="InterPro"/>
</dbReference>
<dbReference type="PANTHER" id="PTHR23116">
    <property type="entry name" value="PDZ DOMAIN CONTAINING WHIRLIN AND HARMONIN-RELATED"/>
    <property type="match status" value="1"/>
</dbReference>
<evidence type="ECO:0000256" key="3">
    <source>
        <dbReference type="ARBA" id="ARBA00023273"/>
    </source>
</evidence>
<feature type="domain" description="PDZ" evidence="5">
    <location>
        <begin position="284"/>
        <end position="366"/>
    </location>
</feature>
<evidence type="ECO:0000256" key="4">
    <source>
        <dbReference type="SAM" id="MobiDB-lite"/>
    </source>
</evidence>
<dbReference type="PROSITE" id="PS51082">
    <property type="entry name" value="WH2"/>
    <property type="match status" value="1"/>
</dbReference>
<feature type="compositionally biased region" description="Polar residues" evidence="4">
    <location>
        <begin position="383"/>
        <end position="402"/>
    </location>
</feature>
<feature type="region of interest" description="Disordered" evidence="4">
    <location>
        <begin position="383"/>
        <end position="404"/>
    </location>
</feature>
<feature type="compositionally biased region" description="Low complexity" evidence="4">
    <location>
        <begin position="585"/>
        <end position="598"/>
    </location>
</feature>
<sequence length="717" mass="79623">MATQNCANTSGVLWERAKQLLKRDDYERLKTAIKTFSKTRSVEGLCSDLFKIVNSRSKVDILVEVRRCLPENLRNSFTRHCNEILEADVKREGDDLRKKRKVEVKGGENTAPNFQGSPAKKTKPEKEKSRRTGAVKRISQEPVCSKESASLGNEAQKAVLLDSVDSDKKSKIVVLERKSSSQGFGFKIQGGTCHHPSITVAQVRKHSLADRHGLKTGDKIIRVNNQRCGRRNLVDVAQVIANLIKASKTLHMTIISAEDVPEKESKIRDKAETAVRVEEKRFSTISVHSNEDGWLGCCIRGGTDYGCDVHVISVDNHSPAQRAGLKTGDVITKVNGIRTRDLTHVQVVRLVILSGPCVKFSVMSESKPRKRLRPEMVREEATPLQTQYHGSHNMTSPGSPTSRGLHPPGYQQNLCDAVIDSPSQLPMGVMNLNCMPPPPYTPEVPLRHRVLARGEEGNKEIDGQAQQCIDFIQEPQITQDQQVPLDIQHQQEPLGVLQQQIQNASTQQEEVIDTNESSFNGNKETVPQESGIMENDDAPAQIFILEEFDVPSMEREALINDSQGEMSTRLVPPPPLPPPLESDDGSPSASPSSVPGSGRESFLSQIRQFDKTSLKKPDVNPEVTNCNQLQRISFKSNPGLDDMRQMTKEKKNSPQGNGALEKGDSMDLLSALRQAMKHRAKVLHDTLMDEGNESDDDDNDNLDNTNNDNGSENEWEL</sequence>
<dbReference type="InterPro" id="IPR041489">
    <property type="entry name" value="PDZ_6"/>
</dbReference>
<evidence type="ECO:0000256" key="1">
    <source>
        <dbReference type="ARBA" id="ARBA00004316"/>
    </source>
</evidence>
<dbReference type="EMBL" id="RCHS01003500">
    <property type="protein sequence ID" value="RMX41399.1"/>
    <property type="molecule type" value="Genomic_DNA"/>
</dbReference>
<evidence type="ECO:0000256" key="2">
    <source>
        <dbReference type="ARBA" id="ARBA00022737"/>
    </source>
</evidence>
<dbReference type="PANTHER" id="PTHR23116:SF37">
    <property type="entry name" value="WHIRLIN"/>
    <property type="match status" value="1"/>
</dbReference>
<organism evidence="7 8">
    <name type="scientific">Pocillopora damicornis</name>
    <name type="common">Cauliflower coral</name>
    <name type="synonym">Millepora damicornis</name>
    <dbReference type="NCBI Taxonomy" id="46731"/>
    <lineage>
        <taxon>Eukaryota</taxon>
        <taxon>Metazoa</taxon>
        <taxon>Cnidaria</taxon>
        <taxon>Anthozoa</taxon>
        <taxon>Hexacorallia</taxon>
        <taxon>Scleractinia</taxon>
        <taxon>Astrocoeniina</taxon>
        <taxon>Pocilloporidae</taxon>
        <taxon>Pocillopora</taxon>
    </lineage>
</organism>
<feature type="compositionally biased region" description="Pro residues" evidence="4">
    <location>
        <begin position="571"/>
        <end position="580"/>
    </location>
</feature>
<dbReference type="Gene3D" id="1.20.1160.20">
    <property type="match status" value="1"/>
</dbReference>
<dbReference type="CDD" id="cd00136">
    <property type="entry name" value="PDZ_canonical"/>
    <property type="match status" value="1"/>
</dbReference>
<reference evidence="7 8" key="1">
    <citation type="journal article" date="2018" name="Sci. Rep.">
        <title>Comparative analysis of the Pocillopora damicornis genome highlights role of immune system in coral evolution.</title>
        <authorList>
            <person name="Cunning R."/>
            <person name="Bay R.A."/>
            <person name="Gillette P."/>
            <person name="Baker A.C."/>
            <person name="Traylor-Knowles N."/>
        </authorList>
    </citation>
    <scope>NUCLEOTIDE SEQUENCE [LARGE SCALE GENOMIC DNA]</scope>
    <source>
        <strain evidence="7">RSMAS</strain>
        <tissue evidence="7">Whole animal</tissue>
    </source>
</reference>
<feature type="compositionally biased region" description="Basic and acidic residues" evidence="4">
    <location>
        <begin position="608"/>
        <end position="619"/>
    </location>
</feature>
<dbReference type="AlphaFoldDB" id="A0A3M6TJ97"/>
<dbReference type="InterPro" id="IPR001478">
    <property type="entry name" value="PDZ"/>
</dbReference>
<dbReference type="STRING" id="46731.A0A3M6TJ97"/>
<keyword evidence="2" id="KW-0677">Repeat</keyword>
<keyword evidence="3" id="KW-0966">Cell projection</keyword>
<dbReference type="GO" id="GO:0032426">
    <property type="term" value="C:stereocilium tip"/>
    <property type="evidence" value="ECO:0007669"/>
    <property type="project" value="TreeGrafter"/>
</dbReference>
<dbReference type="Pfam" id="PF17820">
    <property type="entry name" value="PDZ_6"/>
    <property type="match status" value="1"/>
</dbReference>
<feature type="domain" description="PDZ" evidence="5">
    <location>
        <begin position="172"/>
        <end position="258"/>
    </location>
</feature>
<feature type="compositionally biased region" description="Acidic residues" evidence="4">
    <location>
        <begin position="688"/>
        <end position="701"/>
    </location>
</feature>
<proteinExistence type="predicted"/>
<dbReference type="GO" id="GO:0002142">
    <property type="term" value="C:stereocilia ankle link complex"/>
    <property type="evidence" value="ECO:0007669"/>
    <property type="project" value="TreeGrafter"/>
</dbReference>